<evidence type="ECO:0000259" key="1">
    <source>
        <dbReference type="PROSITE" id="PS50987"/>
    </source>
</evidence>
<dbReference type="PRINTS" id="PR00778">
    <property type="entry name" value="HTHARSR"/>
</dbReference>
<dbReference type="InterPro" id="IPR036390">
    <property type="entry name" value="WH_DNA-bd_sf"/>
</dbReference>
<name>A0ABQ2EI64_9ACTN</name>
<dbReference type="SUPFAM" id="SSF46785">
    <property type="entry name" value="Winged helix' DNA-binding domain"/>
    <property type="match status" value="1"/>
</dbReference>
<protein>
    <recommendedName>
        <fullName evidence="1">HTH arsR-type domain-containing protein</fullName>
    </recommendedName>
</protein>
<organism evidence="2 3">
    <name type="scientific">Streptomyces camponoticapitis</name>
    <dbReference type="NCBI Taxonomy" id="1616125"/>
    <lineage>
        <taxon>Bacteria</taxon>
        <taxon>Bacillati</taxon>
        <taxon>Actinomycetota</taxon>
        <taxon>Actinomycetes</taxon>
        <taxon>Kitasatosporales</taxon>
        <taxon>Streptomycetaceae</taxon>
        <taxon>Streptomyces</taxon>
    </lineage>
</organism>
<gene>
    <name evidence="2" type="ORF">GCM10011583_48160</name>
</gene>
<dbReference type="PROSITE" id="PS50987">
    <property type="entry name" value="HTH_ARSR_2"/>
    <property type="match status" value="1"/>
</dbReference>
<dbReference type="Gene3D" id="1.10.10.10">
    <property type="entry name" value="Winged helix-like DNA-binding domain superfamily/Winged helix DNA-binding domain"/>
    <property type="match status" value="1"/>
</dbReference>
<reference evidence="3" key="1">
    <citation type="journal article" date="2019" name="Int. J. Syst. Evol. Microbiol.">
        <title>The Global Catalogue of Microorganisms (GCM) 10K type strain sequencing project: providing services to taxonomists for standard genome sequencing and annotation.</title>
        <authorList>
            <consortium name="The Broad Institute Genomics Platform"/>
            <consortium name="The Broad Institute Genome Sequencing Center for Infectious Disease"/>
            <person name="Wu L."/>
            <person name="Ma J."/>
        </authorList>
    </citation>
    <scope>NUCLEOTIDE SEQUENCE [LARGE SCALE GENOMIC DNA]</scope>
    <source>
        <strain evidence="3">CGMCC 4.7275</strain>
    </source>
</reference>
<dbReference type="EMBL" id="BMMV01000017">
    <property type="protein sequence ID" value="GGK10403.1"/>
    <property type="molecule type" value="Genomic_DNA"/>
</dbReference>
<dbReference type="CDD" id="cd00090">
    <property type="entry name" value="HTH_ARSR"/>
    <property type="match status" value="1"/>
</dbReference>
<feature type="domain" description="HTH arsR-type" evidence="1">
    <location>
        <begin position="1"/>
        <end position="61"/>
    </location>
</feature>
<dbReference type="SMART" id="SM00418">
    <property type="entry name" value="HTH_ARSR"/>
    <property type="match status" value="1"/>
</dbReference>
<sequence>MVDLTTAMGMAQSSVSAHLAVLRECGLVVARPEARQMFYSLAHPDLPDLLTSSAEKILETTGSAEFRPDGEPDTP</sequence>
<dbReference type="Proteomes" id="UP000660265">
    <property type="component" value="Unassembled WGS sequence"/>
</dbReference>
<dbReference type="Pfam" id="PF01022">
    <property type="entry name" value="HTH_5"/>
    <property type="match status" value="1"/>
</dbReference>
<evidence type="ECO:0000313" key="3">
    <source>
        <dbReference type="Proteomes" id="UP000660265"/>
    </source>
</evidence>
<proteinExistence type="predicted"/>
<accession>A0ABQ2EI64</accession>
<keyword evidence="3" id="KW-1185">Reference proteome</keyword>
<evidence type="ECO:0000313" key="2">
    <source>
        <dbReference type="EMBL" id="GGK10403.1"/>
    </source>
</evidence>
<dbReference type="InterPro" id="IPR011991">
    <property type="entry name" value="ArsR-like_HTH"/>
</dbReference>
<comment type="caution">
    <text evidence="2">The sequence shown here is derived from an EMBL/GenBank/DDBJ whole genome shotgun (WGS) entry which is preliminary data.</text>
</comment>
<dbReference type="InterPro" id="IPR036388">
    <property type="entry name" value="WH-like_DNA-bd_sf"/>
</dbReference>
<dbReference type="InterPro" id="IPR001845">
    <property type="entry name" value="HTH_ArsR_DNA-bd_dom"/>
</dbReference>